<organism evidence="5 6">
    <name type="scientific">Daejeonella rubra</name>
    <dbReference type="NCBI Taxonomy" id="990371"/>
    <lineage>
        <taxon>Bacteria</taxon>
        <taxon>Pseudomonadati</taxon>
        <taxon>Bacteroidota</taxon>
        <taxon>Sphingobacteriia</taxon>
        <taxon>Sphingobacteriales</taxon>
        <taxon>Sphingobacteriaceae</taxon>
        <taxon>Daejeonella</taxon>
    </lineage>
</organism>
<keyword evidence="3" id="KW-0808">Transferase</keyword>
<dbReference type="PANTHER" id="PTHR43179:SF12">
    <property type="entry name" value="GALACTOFURANOSYLTRANSFERASE GLFT2"/>
    <property type="match status" value="1"/>
</dbReference>
<dbReference type="Gene3D" id="3.90.550.10">
    <property type="entry name" value="Spore Coat Polysaccharide Biosynthesis Protein SpsA, Chain A"/>
    <property type="match status" value="1"/>
</dbReference>
<gene>
    <name evidence="5" type="ORF">SAMN05421813_1335</name>
</gene>
<feature type="domain" description="Glycosyltransferase 2-like" evidence="4">
    <location>
        <begin position="5"/>
        <end position="179"/>
    </location>
</feature>
<dbReference type="STRING" id="990371.SAMN05421813_1335"/>
<accession>A0A1G9XVK4</accession>
<reference evidence="6" key="1">
    <citation type="submission" date="2016-10" db="EMBL/GenBank/DDBJ databases">
        <authorList>
            <person name="Varghese N."/>
            <person name="Submissions S."/>
        </authorList>
    </citation>
    <scope>NUCLEOTIDE SEQUENCE [LARGE SCALE GENOMIC DNA]</scope>
    <source>
        <strain evidence="6">DSM 24536</strain>
    </source>
</reference>
<dbReference type="EMBL" id="FNHH01000033">
    <property type="protein sequence ID" value="SDN00872.1"/>
    <property type="molecule type" value="Genomic_DNA"/>
</dbReference>
<evidence type="ECO:0000259" key="4">
    <source>
        <dbReference type="Pfam" id="PF00535"/>
    </source>
</evidence>
<evidence type="ECO:0000256" key="1">
    <source>
        <dbReference type="ARBA" id="ARBA00006739"/>
    </source>
</evidence>
<evidence type="ECO:0000313" key="6">
    <source>
        <dbReference type="Proteomes" id="UP000199226"/>
    </source>
</evidence>
<dbReference type="GO" id="GO:0016757">
    <property type="term" value="F:glycosyltransferase activity"/>
    <property type="evidence" value="ECO:0007669"/>
    <property type="project" value="UniProtKB-KW"/>
</dbReference>
<dbReference type="InterPro" id="IPR029044">
    <property type="entry name" value="Nucleotide-diphossugar_trans"/>
</dbReference>
<keyword evidence="2" id="KW-0328">Glycosyltransferase</keyword>
<evidence type="ECO:0000256" key="3">
    <source>
        <dbReference type="ARBA" id="ARBA00022679"/>
    </source>
</evidence>
<proteinExistence type="inferred from homology"/>
<dbReference type="PANTHER" id="PTHR43179">
    <property type="entry name" value="RHAMNOSYLTRANSFERASE WBBL"/>
    <property type="match status" value="1"/>
</dbReference>
<dbReference type="InterPro" id="IPR001173">
    <property type="entry name" value="Glyco_trans_2-like"/>
</dbReference>
<evidence type="ECO:0000256" key="2">
    <source>
        <dbReference type="ARBA" id="ARBA00022676"/>
    </source>
</evidence>
<dbReference type="SUPFAM" id="SSF53448">
    <property type="entry name" value="Nucleotide-diphospho-sugar transferases"/>
    <property type="match status" value="1"/>
</dbReference>
<name>A0A1G9XVK4_9SPHI</name>
<dbReference type="RefSeq" id="WP_090706730.1">
    <property type="nucleotide sequence ID" value="NZ_FNHH01000033.1"/>
</dbReference>
<sequence>MKKVSIITVNFNQAAVTEEFINSVEINNSYFPIEIIVVDNGSDHDPIPRWNDRYNDIRFIRSKLNLGFAGGNNLALKAATGDYLFLVNNDTEFTPGLIENLVAVLDSNPKIGAISPKILYFDKPDIIQYAGFTGMNMNTGRNRCIGQMEQDLGQYDKATGQTGFVHGAAMMIRKEAINKAGLMPELFFLYYEEMDWCEKIRKVGFEIWIEPKARIYHKESMSVGKNSLLKEYFMCRNRILFIRRNAPWFSRIIFYFHLLFLVTPRNLFSYILKGSIGHARQFLRGIWWNLRHSKESTVLGYEGD</sequence>
<comment type="similarity">
    <text evidence="1">Belongs to the glycosyltransferase 2 family.</text>
</comment>
<dbReference type="Proteomes" id="UP000199226">
    <property type="component" value="Unassembled WGS sequence"/>
</dbReference>
<dbReference type="AlphaFoldDB" id="A0A1G9XVK4"/>
<protein>
    <recommendedName>
        <fullName evidence="4">Glycosyltransferase 2-like domain-containing protein</fullName>
    </recommendedName>
</protein>
<evidence type="ECO:0000313" key="5">
    <source>
        <dbReference type="EMBL" id="SDN00872.1"/>
    </source>
</evidence>
<dbReference type="Pfam" id="PF00535">
    <property type="entry name" value="Glycos_transf_2"/>
    <property type="match status" value="1"/>
</dbReference>
<dbReference type="CDD" id="cd04186">
    <property type="entry name" value="GT_2_like_c"/>
    <property type="match status" value="1"/>
</dbReference>
<keyword evidence="6" id="KW-1185">Reference proteome</keyword>
<dbReference type="OrthoDB" id="9771846at2"/>